<proteinExistence type="predicted"/>
<dbReference type="RefSeq" id="WP_184081235.1">
    <property type="nucleotide sequence ID" value="NZ_JACIJP010000004.1"/>
</dbReference>
<keyword evidence="1 2" id="KW-0807">Transducer</keyword>
<dbReference type="AlphaFoldDB" id="A0A841J8T1"/>
<dbReference type="PANTHER" id="PTHR32089:SF112">
    <property type="entry name" value="LYSOZYME-LIKE PROTEIN-RELATED"/>
    <property type="match status" value="1"/>
</dbReference>
<organism evidence="4 5">
    <name type="scientific">Sphingobium subterraneum</name>
    <dbReference type="NCBI Taxonomy" id="627688"/>
    <lineage>
        <taxon>Bacteria</taxon>
        <taxon>Pseudomonadati</taxon>
        <taxon>Pseudomonadota</taxon>
        <taxon>Alphaproteobacteria</taxon>
        <taxon>Sphingomonadales</taxon>
        <taxon>Sphingomonadaceae</taxon>
        <taxon>Sphingobium</taxon>
    </lineage>
</organism>
<accession>A0A841J8T1</accession>
<dbReference type="GO" id="GO:0007165">
    <property type="term" value="P:signal transduction"/>
    <property type="evidence" value="ECO:0007669"/>
    <property type="project" value="UniProtKB-KW"/>
</dbReference>
<dbReference type="GO" id="GO:0016020">
    <property type="term" value="C:membrane"/>
    <property type="evidence" value="ECO:0007669"/>
    <property type="project" value="InterPro"/>
</dbReference>
<dbReference type="PROSITE" id="PS50111">
    <property type="entry name" value="CHEMOTAXIS_TRANSDUC_2"/>
    <property type="match status" value="1"/>
</dbReference>
<keyword evidence="5" id="KW-1185">Reference proteome</keyword>
<name>A0A841J8T1_9SPHN</name>
<dbReference type="EMBL" id="JACIJP010000004">
    <property type="protein sequence ID" value="MBB6124948.1"/>
    <property type="molecule type" value="Genomic_DNA"/>
</dbReference>
<dbReference type="Gene3D" id="1.10.287.950">
    <property type="entry name" value="Methyl-accepting chemotaxis protein"/>
    <property type="match status" value="1"/>
</dbReference>
<protein>
    <submittedName>
        <fullName evidence="4">Methyl-accepting chemotaxis protein</fullName>
    </submittedName>
</protein>
<gene>
    <name evidence="4" type="ORF">FHS92_002701</name>
</gene>
<evidence type="ECO:0000256" key="1">
    <source>
        <dbReference type="ARBA" id="ARBA00023224"/>
    </source>
</evidence>
<evidence type="ECO:0000313" key="4">
    <source>
        <dbReference type="EMBL" id="MBB6124948.1"/>
    </source>
</evidence>
<sequence>MVANAEFENENALPEQELIARRAIYDPNGTLSDELKLLWDKCGDLLIETRLEQWQDLAATQPDLIVQDLFAQMMRDPRGYLEPRYVDTQGTAWMTRTAKRGQQLFRSGVTTAHVASLANTRLSGLVRKIMNRFGDDMPTALQLIEIGIKDTHIESEILGAQIGTLQLRESAQALEQAGQVFQKEFAEQLRHVQSESSNLRHEMENTSEVARKTLEHALEVAAAAEQSSIAMLDAARTAAGLSDAIREVEAETKLGEAVLHQASDNTTKAEQAGEWLSQQTEAIESILGFIRAIAGQTNLLALNATIEAARAGDAGRGFAVVAQEVKSLASQTARATDDIAAKIAGIQKATFDTVNANAGIRETVSAILHSGERVTTAMQRQSGTVTVIAASVDETARTADAISTTIGQIRTEVSAMVEQIAQLDKSSYQIDEHLARMRHRTDEFLSSIVQSKAA</sequence>
<dbReference type="InterPro" id="IPR004089">
    <property type="entry name" value="MCPsignal_dom"/>
</dbReference>
<dbReference type="SMART" id="SM00283">
    <property type="entry name" value="MA"/>
    <property type="match status" value="1"/>
</dbReference>
<dbReference type="PANTHER" id="PTHR32089">
    <property type="entry name" value="METHYL-ACCEPTING CHEMOTAXIS PROTEIN MCPB"/>
    <property type="match status" value="1"/>
</dbReference>
<dbReference type="Proteomes" id="UP000552700">
    <property type="component" value="Unassembled WGS sequence"/>
</dbReference>
<dbReference type="SUPFAM" id="SSF58104">
    <property type="entry name" value="Methyl-accepting chemotaxis protein (MCP) signaling domain"/>
    <property type="match status" value="1"/>
</dbReference>
<dbReference type="Pfam" id="PF00015">
    <property type="entry name" value="MCPsignal"/>
    <property type="match status" value="1"/>
</dbReference>
<feature type="domain" description="Methyl-accepting transducer" evidence="3">
    <location>
        <begin position="188"/>
        <end position="421"/>
    </location>
</feature>
<comment type="caution">
    <text evidence="4">The sequence shown here is derived from an EMBL/GenBank/DDBJ whole genome shotgun (WGS) entry which is preliminary data.</text>
</comment>
<reference evidence="4 5" key="1">
    <citation type="submission" date="2020-08" db="EMBL/GenBank/DDBJ databases">
        <title>Genomic Encyclopedia of Type Strains, Phase IV (KMG-IV): sequencing the most valuable type-strain genomes for metagenomic binning, comparative biology and taxonomic classification.</title>
        <authorList>
            <person name="Goeker M."/>
        </authorList>
    </citation>
    <scope>NUCLEOTIDE SEQUENCE [LARGE SCALE GENOMIC DNA]</scope>
    <source>
        <strain evidence="4 5">DSM 102255</strain>
    </source>
</reference>
<evidence type="ECO:0000259" key="3">
    <source>
        <dbReference type="PROSITE" id="PS50111"/>
    </source>
</evidence>
<evidence type="ECO:0000313" key="5">
    <source>
        <dbReference type="Proteomes" id="UP000552700"/>
    </source>
</evidence>
<evidence type="ECO:0000256" key="2">
    <source>
        <dbReference type="PROSITE-ProRule" id="PRU00284"/>
    </source>
</evidence>